<comment type="caution">
    <text evidence="2">The sequence shown here is derived from an EMBL/GenBank/DDBJ whole genome shotgun (WGS) entry which is preliminary data.</text>
</comment>
<accession>A0ABS7GKR7</accession>
<gene>
    <name evidence="2" type="ORF">K1Y79_28525</name>
</gene>
<protein>
    <submittedName>
        <fullName evidence="2">Uncharacterized protein</fullName>
    </submittedName>
</protein>
<dbReference type="RefSeq" id="WP_220253642.1">
    <property type="nucleotide sequence ID" value="NZ_JAICCF010000007.1"/>
</dbReference>
<keyword evidence="1" id="KW-0732">Signal</keyword>
<evidence type="ECO:0000313" key="2">
    <source>
        <dbReference type="EMBL" id="MBW8688315.1"/>
    </source>
</evidence>
<evidence type="ECO:0000256" key="1">
    <source>
        <dbReference type="SAM" id="SignalP"/>
    </source>
</evidence>
<sequence>MKRILFIPLLLIVSLLHAQSVKPVKPAPGDQQLPNHCVRKHTYGPETRMTFHPFDKAAQIQLISFDGVVTISDKKQFEIYSADPQMLEDTVMPLVVKERVLLNAEQIGQLTDLLFNYGCTGAHTVHDCYIPHHAITFADAEGKALAFIEICFQCANTRESDSRFHMEPLCADKLAMIKALFRDAGIKFGVSDRS</sequence>
<dbReference type="EMBL" id="JAICCF010000007">
    <property type="protein sequence ID" value="MBW8688315.1"/>
    <property type="molecule type" value="Genomic_DNA"/>
</dbReference>
<feature type="signal peptide" evidence="1">
    <location>
        <begin position="1"/>
        <end position="18"/>
    </location>
</feature>
<reference evidence="2 3" key="1">
    <citation type="submission" date="2021-08" db="EMBL/GenBank/DDBJ databases">
        <title>The genome sequence of Chitinophaga sp. B61.</title>
        <authorList>
            <person name="Zhang X."/>
        </authorList>
    </citation>
    <scope>NUCLEOTIDE SEQUENCE [LARGE SCALE GENOMIC DNA]</scope>
    <source>
        <strain evidence="2 3">B61</strain>
    </source>
</reference>
<proteinExistence type="predicted"/>
<dbReference type="Proteomes" id="UP000812961">
    <property type="component" value="Unassembled WGS sequence"/>
</dbReference>
<organism evidence="2 3">
    <name type="scientific">Chitinophaga rhizophila</name>
    <dbReference type="NCBI Taxonomy" id="2866212"/>
    <lineage>
        <taxon>Bacteria</taxon>
        <taxon>Pseudomonadati</taxon>
        <taxon>Bacteroidota</taxon>
        <taxon>Chitinophagia</taxon>
        <taxon>Chitinophagales</taxon>
        <taxon>Chitinophagaceae</taxon>
        <taxon>Chitinophaga</taxon>
    </lineage>
</organism>
<feature type="chain" id="PRO_5046818756" evidence="1">
    <location>
        <begin position="19"/>
        <end position="194"/>
    </location>
</feature>
<evidence type="ECO:0000313" key="3">
    <source>
        <dbReference type="Proteomes" id="UP000812961"/>
    </source>
</evidence>
<keyword evidence="3" id="KW-1185">Reference proteome</keyword>
<name>A0ABS7GKR7_9BACT</name>